<dbReference type="InterPro" id="IPR000089">
    <property type="entry name" value="Biotin_lipoyl"/>
</dbReference>
<dbReference type="GO" id="GO:0003989">
    <property type="term" value="F:acetyl-CoA carboxylase activity"/>
    <property type="evidence" value="ECO:0007669"/>
    <property type="project" value="InterPro"/>
</dbReference>
<dbReference type="PRINTS" id="PR01071">
    <property type="entry name" value="ACOABIOTINCC"/>
</dbReference>
<dbReference type="InterPro" id="IPR050709">
    <property type="entry name" value="Biotin_Carboxyl_Carrier/Decarb"/>
</dbReference>
<proteinExistence type="predicted"/>
<keyword evidence="3" id="KW-0275">Fatty acid biosynthesis</keyword>
<dbReference type="EMBL" id="CACRSL010000003">
    <property type="protein sequence ID" value="VYT14459.1"/>
    <property type="molecule type" value="Genomic_DNA"/>
</dbReference>
<keyword evidence="2 3" id="KW-0092">Biotin</keyword>
<feature type="domain" description="Lipoyl-binding" evidence="4">
    <location>
        <begin position="70"/>
        <end position="146"/>
    </location>
</feature>
<evidence type="ECO:0000313" key="5">
    <source>
        <dbReference type="EMBL" id="VYT14459.1"/>
    </source>
</evidence>
<dbReference type="GO" id="GO:0006633">
    <property type="term" value="P:fatty acid biosynthetic process"/>
    <property type="evidence" value="ECO:0007669"/>
    <property type="project" value="UniProtKB-UniPathway"/>
</dbReference>
<name>A0A6N2UAP7_9FIRM</name>
<evidence type="ECO:0000256" key="2">
    <source>
        <dbReference type="ARBA" id="ARBA00023267"/>
    </source>
</evidence>
<keyword evidence="3" id="KW-0276">Fatty acid metabolism</keyword>
<evidence type="ECO:0000256" key="3">
    <source>
        <dbReference type="RuleBase" id="RU364072"/>
    </source>
</evidence>
<accession>A0A6N2UAP7</accession>
<dbReference type="PANTHER" id="PTHR45266:SF3">
    <property type="entry name" value="OXALOACETATE DECARBOXYLASE ALPHA CHAIN"/>
    <property type="match status" value="1"/>
</dbReference>
<reference evidence="5" key="1">
    <citation type="submission" date="2019-11" db="EMBL/GenBank/DDBJ databases">
        <authorList>
            <person name="Feng L."/>
        </authorList>
    </citation>
    <scope>NUCLEOTIDE SEQUENCE</scope>
    <source>
        <strain evidence="5">AundefinedLFYP135</strain>
    </source>
</reference>
<dbReference type="GO" id="GO:0009317">
    <property type="term" value="C:acetyl-CoA carboxylase complex"/>
    <property type="evidence" value="ECO:0007669"/>
    <property type="project" value="InterPro"/>
</dbReference>
<dbReference type="InterPro" id="IPR001249">
    <property type="entry name" value="AcCoA_biotinCC"/>
</dbReference>
<keyword evidence="3" id="KW-0444">Lipid biosynthesis</keyword>
<dbReference type="CDD" id="cd06850">
    <property type="entry name" value="biotinyl_domain"/>
    <property type="match status" value="1"/>
</dbReference>
<dbReference type="PROSITE" id="PS50968">
    <property type="entry name" value="BIOTINYL_LIPOYL"/>
    <property type="match status" value="1"/>
</dbReference>
<dbReference type="PANTHER" id="PTHR45266">
    <property type="entry name" value="OXALOACETATE DECARBOXYLASE ALPHA CHAIN"/>
    <property type="match status" value="1"/>
</dbReference>
<dbReference type="Gene3D" id="2.40.50.100">
    <property type="match status" value="1"/>
</dbReference>
<dbReference type="InterPro" id="IPR011053">
    <property type="entry name" value="Single_hybrid_motif"/>
</dbReference>
<keyword evidence="3" id="KW-0443">Lipid metabolism</keyword>
<evidence type="ECO:0000259" key="4">
    <source>
        <dbReference type="PROSITE" id="PS50968"/>
    </source>
</evidence>
<sequence length="146" mass="16002">MSELNFTPDSIRDLIELVSEKHLSSFKIEQGDFKLEIQGEQRQATPVPAAVGAAPILQEIPQGAPQKPAGREVKSPIVGTFYSRPAPEKPAFAPVGSQVKKGDTLYIIESMKLMNEVASEFDGVVAEYYVQDGDPVEYGQPILRLE</sequence>
<comment type="function">
    <text evidence="3">This protein is a component of the acetyl coenzyme A carboxylase complex; first, biotin carboxylase catalyzes the carboxylation of the carrier protein and then the transcarboxylase transfers the carboxyl group to form malonyl-CoA.</text>
</comment>
<dbReference type="AlphaFoldDB" id="A0A6N2UAP7"/>
<organism evidence="5">
    <name type="scientific">uncultured Anaerotruncus sp</name>
    <dbReference type="NCBI Taxonomy" id="905011"/>
    <lineage>
        <taxon>Bacteria</taxon>
        <taxon>Bacillati</taxon>
        <taxon>Bacillota</taxon>
        <taxon>Clostridia</taxon>
        <taxon>Eubacteriales</taxon>
        <taxon>Oscillospiraceae</taxon>
        <taxon>Anaerotruncus</taxon>
        <taxon>environmental samples</taxon>
    </lineage>
</organism>
<dbReference type="SUPFAM" id="SSF51230">
    <property type="entry name" value="Single hybrid motif"/>
    <property type="match status" value="1"/>
</dbReference>
<evidence type="ECO:0000256" key="1">
    <source>
        <dbReference type="ARBA" id="ARBA00017562"/>
    </source>
</evidence>
<comment type="pathway">
    <text evidence="3">Lipid metabolism; fatty acid biosynthesis.</text>
</comment>
<dbReference type="Pfam" id="PF00364">
    <property type="entry name" value="Biotin_lipoyl"/>
    <property type="match status" value="1"/>
</dbReference>
<gene>
    <name evidence="5" type="primary">accB</name>
    <name evidence="5" type="ORF">AULFYP135_01821</name>
</gene>
<protein>
    <recommendedName>
        <fullName evidence="1 3">Biotin carboxyl carrier protein of acetyl-CoA carboxylase</fullName>
    </recommendedName>
</protein>
<dbReference type="UniPathway" id="UPA00094"/>